<name>A0A177XZY9_9VIBR</name>
<proteinExistence type="predicted"/>
<protein>
    <submittedName>
        <fullName evidence="1">Uncharacterized protein</fullName>
    </submittedName>
</protein>
<dbReference type="EMBL" id="LLEI02000032">
    <property type="protein sequence ID" value="OAJ94172.1"/>
    <property type="molecule type" value="Genomic_DNA"/>
</dbReference>
<comment type="caution">
    <text evidence="1">The sequence shown here is derived from an EMBL/GenBank/DDBJ whole genome shotgun (WGS) entry which is preliminary data.</text>
</comment>
<dbReference type="Proteomes" id="UP000078406">
    <property type="component" value="Unassembled WGS sequence"/>
</dbReference>
<gene>
    <name evidence="1" type="ORF">APB76_12150</name>
</gene>
<dbReference type="AlphaFoldDB" id="A0A177XZY9"/>
<organism evidence="1 2">
    <name type="scientific">Vibrio bivalvicida</name>
    <dbReference type="NCBI Taxonomy" id="1276888"/>
    <lineage>
        <taxon>Bacteria</taxon>
        <taxon>Pseudomonadati</taxon>
        <taxon>Pseudomonadota</taxon>
        <taxon>Gammaproteobacteria</taxon>
        <taxon>Vibrionales</taxon>
        <taxon>Vibrionaceae</taxon>
        <taxon>Vibrio</taxon>
        <taxon>Vibrio oreintalis group</taxon>
    </lineage>
</organism>
<accession>A0A177XZY9</accession>
<reference evidence="1 2" key="1">
    <citation type="journal article" date="2016" name="Syst. Appl. Microbiol.">
        <title>Vibrio bivalvicida sp. nov., a novel larval pathogen for bivalve molluscs reared in a hatchery.</title>
        <authorList>
            <person name="Dubert J."/>
            <person name="Romalde J.L."/>
            <person name="Prado S."/>
            <person name="Barja J.L."/>
        </authorList>
    </citation>
    <scope>NUCLEOTIDE SEQUENCE [LARGE SCALE GENOMIC DNA]</scope>
    <source>
        <strain evidence="1 2">605</strain>
    </source>
</reference>
<evidence type="ECO:0000313" key="2">
    <source>
        <dbReference type="Proteomes" id="UP000078406"/>
    </source>
</evidence>
<sequence length="61" mass="6600">MLEHGYLEGEVSASEFTIQKGGIFLGNSKNVKSEEVVALDSAKKASKVRSKAEDKKVEQCA</sequence>
<evidence type="ECO:0000313" key="1">
    <source>
        <dbReference type="EMBL" id="OAJ94172.1"/>
    </source>
</evidence>